<dbReference type="GO" id="GO:0051015">
    <property type="term" value="F:actin filament binding"/>
    <property type="evidence" value="ECO:0007669"/>
    <property type="project" value="TreeGrafter"/>
</dbReference>
<dbReference type="AlphaFoldDB" id="A0A913YKA2"/>
<dbReference type="GO" id="GO:0007015">
    <property type="term" value="P:actin filament organization"/>
    <property type="evidence" value="ECO:0007669"/>
    <property type="project" value="TreeGrafter"/>
</dbReference>
<dbReference type="InterPro" id="IPR027417">
    <property type="entry name" value="P-loop_NTPase"/>
</dbReference>
<dbReference type="PANTHER" id="PTHR13140">
    <property type="entry name" value="MYOSIN"/>
    <property type="match status" value="1"/>
</dbReference>
<dbReference type="GO" id="GO:0005524">
    <property type="term" value="F:ATP binding"/>
    <property type="evidence" value="ECO:0007669"/>
    <property type="project" value="UniProtKB-UniRule"/>
</dbReference>
<keyword evidence="3 6" id="KW-0518">Myosin</keyword>
<dbReference type="PANTHER" id="PTHR13140:SF729">
    <property type="entry name" value="UNCONVENTIONAL MYOSIN-IE"/>
    <property type="match status" value="1"/>
</dbReference>
<dbReference type="GO" id="GO:0005902">
    <property type="term" value="C:microvillus"/>
    <property type="evidence" value="ECO:0007669"/>
    <property type="project" value="TreeGrafter"/>
</dbReference>
<dbReference type="Proteomes" id="UP000887567">
    <property type="component" value="Unplaced"/>
</dbReference>
<dbReference type="InterPro" id="IPR036961">
    <property type="entry name" value="Kinesin_motor_dom_sf"/>
</dbReference>
<evidence type="ECO:0000256" key="2">
    <source>
        <dbReference type="ARBA" id="ARBA00022840"/>
    </source>
</evidence>
<dbReference type="RefSeq" id="XP_028514756.1">
    <property type="nucleotide sequence ID" value="XM_028658955.1"/>
</dbReference>
<evidence type="ECO:0000256" key="5">
    <source>
        <dbReference type="ARBA" id="ARBA00023203"/>
    </source>
</evidence>
<dbReference type="Gene3D" id="3.40.850.10">
    <property type="entry name" value="Kinesin motor domain"/>
    <property type="match status" value="1"/>
</dbReference>
<feature type="domain" description="Myosin motor" evidence="7">
    <location>
        <begin position="1"/>
        <end position="114"/>
    </location>
</feature>
<keyword evidence="9" id="KW-1185">Reference proteome</keyword>
<evidence type="ECO:0000256" key="1">
    <source>
        <dbReference type="ARBA" id="ARBA00022741"/>
    </source>
</evidence>
<dbReference type="GeneID" id="114574280"/>
<keyword evidence="2 6" id="KW-0067">ATP-binding</keyword>
<evidence type="ECO:0000256" key="4">
    <source>
        <dbReference type="ARBA" id="ARBA00023175"/>
    </source>
</evidence>
<dbReference type="OrthoDB" id="6108017at2759"/>
<evidence type="ECO:0000256" key="6">
    <source>
        <dbReference type="PROSITE-ProRule" id="PRU00782"/>
    </source>
</evidence>
<reference evidence="8" key="1">
    <citation type="submission" date="2022-11" db="UniProtKB">
        <authorList>
            <consortium name="EnsemblMetazoa"/>
        </authorList>
    </citation>
    <scope>IDENTIFICATION</scope>
</reference>
<dbReference type="KEGG" id="epa:114574280"/>
<evidence type="ECO:0000313" key="9">
    <source>
        <dbReference type="Proteomes" id="UP000887567"/>
    </source>
</evidence>
<evidence type="ECO:0000259" key="7">
    <source>
        <dbReference type="PROSITE" id="PS51456"/>
    </source>
</evidence>
<organism evidence="8 9">
    <name type="scientific">Exaiptasia diaphana</name>
    <name type="common">Tropical sea anemone</name>
    <name type="synonym">Aiptasia pulchella</name>
    <dbReference type="NCBI Taxonomy" id="2652724"/>
    <lineage>
        <taxon>Eukaryota</taxon>
        <taxon>Metazoa</taxon>
        <taxon>Cnidaria</taxon>
        <taxon>Anthozoa</taxon>
        <taxon>Hexacorallia</taxon>
        <taxon>Actiniaria</taxon>
        <taxon>Aiptasiidae</taxon>
        <taxon>Exaiptasia</taxon>
    </lineage>
</organism>
<keyword evidence="4 6" id="KW-0505">Motor protein</keyword>
<dbReference type="GO" id="GO:0005886">
    <property type="term" value="C:plasma membrane"/>
    <property type="evidence" value="ECO:0007669"/>
    <property type="project" value="TreeGrafter"/>
</dbReference>
<evidence type="ECO:0000256" key="3">
    <source>
        <dbReference type="ARBA" id="ARBA00023123"/>
    </source>
</evidence>
<dbReference type="PROSITE" id="PS51456">
    <property type="entry name" value="MYOSIN_MOTOR"/>
    <property type="match status" value="1"/>
</dbReference>
<dbReference type="GO" id="GO:0000146">
    <property type="term" value="F:microfilament motor activity"/>
    <property type="evidence" value="ECO:0007669"/>
    <property type="project" value="TreeGrafter"/>
</dbReference>
<accession>A0A913YKA2</accession>
<dbReference type="InterPro" id="IPR001609">
    <property type="entry name" value="Myosin_head_motor_dom-like"/>
</dbReference>
<feature type="binding site" evidence="6">
    <location>
        <begin position="7"/>
        <end position="14"/>
    </location>
    <ligand>
        <name>ATP</name>
        <dbReference type="ChEBI" id="CHEBI:30616"/>
    </ligand>
</feature>
<comment type="similarity">
    <text evidence="6">Belongs to the TRAFAC class myosin-kinesin ATPase superfamily. Myosin family.</text>
</comment>
<dbReference type="OMA" id="QFTRGGQ"/>
<dbReference type="Pfam" id="PF00063">
    <property type="entry name" value="Myosin_head"/>
    <property type="match status" value="1"/>
</dbReference>
<dbReference type="GO" id="GO:0005737">
    <property type="term" value="C:cytoplasm"/>
    <property type="evidence" value="ECO:0007669"/>
    <property type="project" value="TreeGrafter"/>
</dbReference>
<dbReference type="GO" id="GO:0016459">
    <property type="term" value="C:myosin complex"/>
    <property type="evidence" value="ECO:0007669"/>
    <property type="project" value="UniProtKB-KW"/>
</dbReference>
<comment type="caution">
    <text evidence="6">Lacks conserved residue(s) required for the propagation of feature annotation.</text>
</comment>
<dbReference type="SUPFAM" id="SSF52540">
    <property type="entry name" value="P-loop containing nucleoside triphosphate hydrolases"/>
    <property type="match status" value="1"/>
</dbReference>
<sequence>MSFINSGESGAGKTVCAKFIMSYIAKVSGGGQNVQRVKDVILESNPLLEAFGNAKTVRNNNSSRFGKYVEIQFTRGGQPDGGKISNFLLEKVVSIASVVAVACVDVVVAIASGV</sequence>
<dbReference type="EnsemblMetazoa" id="XM_028658955.1">
    <property type="protein sequence ID" value="XP_028514756.1"/>
    <property type="gene ID" value="LOC114574280"/>
</dbReference>
<keyword evidence="1 6" id="KW-0547">Nucleotide-binding</keyword>
<keyword evidence="5 6" id="KW-0009">Actin-binding</keyword>
<proteinExistence type="inferred from homology"/>
<name>A0A913YKA2_EXADI</name>
<evidence type="ECO:0000313" key="8">
    <source>
        <dbReference type="EnsemblMetazoa" id="XP_028514756.1"/>
    </source>
</evidence>
<dbReference type="GO" id="GO:0006897">
    <property type="term" value="P:endocytosis"/>
    <property type="evidence" value="ECO:0007669"/>
    <property type="project" value="TreeGrafter"/>
</dbReference>
<protein>
    <recommendedName>
        <fullName evidence="7">Myosin motor domain-containing protein</fullName>
    </recommendedName>
</protein>